<dbReference type="Pfam" id="PF08238">
    <property type="entry name" value="Sel1"/>
    <property type="match status" value="4"/>
</dbReference>
<dbReference type="RefSeq" id="WP_150022913.1">
    <property type="nucleotide sequence ID" value="NZ_VWOJ01000002.1"/>
</dbReference>
<protein>
    <submittedName>
        <fullName evidence="2">Sel1 repeat family protein</fullName>
    </submittedName>
</protein>
<dbReference type="PANTHER" id="PTHR11102">
    <property type="entry name" value="SEL-1-LIKE PROTEIN"/>
    <property type="match status" value="1"/>
</dbReference>
<feature type="chain" id="PRO_5024296639" evidence="1">
    <location>
        <begin position="19"/>
        <end position="317"/>
    </location>
</feature>
<dbReference type="InterPro" id="IPR050767">
    <property type="entry name" value="Sel1_AlgK"/>
</dbReference>
<sequence length="317" mass="34988">MRALPLIAALLCAAPAFADEPDRFADAGKAMEARDFASAARMLRPLAEAGDAEAQYRLGMALADGRQYGAMGGVEGVEWLERAALQGHENAVLRLAFGHQYWPNHPFHRAELVRWLEYGVEAGFPWAMSWLAGYFHTDTGLYTGQDHERARALYQAAADAGHGHAMVPLARMLMAGEGGPADGEAALHWLDAARAAQMRFTEWPTGELFHYGAPGVEPDLDQAAYWYMQAAREGLQPPEAWSRLSDLYEARGDRARAASALDVFSNRLSDPHRPELAAYMAGLRERLAVYHTDLTEAERQTRQRVTLACLFNDGVCD</sequence>
<dbReference type="SMART" id="SM00671">
    <property type="entry name" value="SEL1"/>
    <property type="match status" value="4"/>
</dbReference>
<evidence type="ECO:0000256" key="1">
    <source>
        <dbReference type="SAM" id="SignalP"/>
    </source>
</evidence>
<dbReference type="Gene3D" id="1.25.40.10">
    <property type="entry name" value="Tetratricopeptide repeat domain"/>
    <property type="match status" value="1"/>
</dbReference>
<dbReference type="AlphaFoldDB" id="A0A5M6ZHS7"/>
<reference evidence="2 3" key="1">
    <citation type="submission" date="2019-09" db="EMBL/GenBank/DDBJ databases">
        <authorList>
            <person name="Kevbrin V."/>
            <person name="Grouzdev D.S."/>
        </authorList>
    </citation>
    <scope>NUCLEOTIDE SEQUENCE [LARGE SCALE GENOMIC DNA]</scope>
    <source>
        <strain evidence="2 3">G-192</strain>
    </source>
</reference>
<gene>
    <name evidence="2" type="ORF">F1654_07530</name>
</gene>
<dbReference type="EMBL" id="VWOJ01000002">
    <property type="protein sequence ID" value="KAA5803645.1"/>
    <property type="molecule type" value="Genomic_DNA"/>
</dbReference>
<evidence type="ECO:0000313" key="3">
    <source>
        <dbReference type="Proteomes" id="UP000325122"/>
    </source>
</evidence>
<dbReference type="InterPro" id="IPR011990">
    <property type="entry name" value="TPR-like_helical_dom_sf"/>
</dbReference>
<dbReference type="InterPro" id="IPR006597">
    <property type="entry name" value="Sel1-like"/>
</dbReference>
<keyword evidence="3" id="KW-1185">Reference proteome</keyword>
<name>A0A5M6ZHS7_9PROT</name>
<feature type="signal peptide" evidence="1">
    <location>
        <begin position="1"/>
        <end position="18"/>
    </location>
</feature>
<organism evidence="2 3">
    <name type="scientific">Alkalicaulis satelles</name>
    <dbReference type="NCBI Taxonomy" id="2609175"/>
    <lineage>
        <taxon>Bacteria</taxon>
        <taxon>Pseudomonadati</taxon>
        <taxon>Pseudomonadota</taxon>
        <taxon>Alphaproteobacteria</taxon>
        <taxon>Maricaulales</taxon>
        <taxon>Maricaulaceae</taxon>
        <taxon>Alkalicaulis</taxon>
    </lineage>
</organism>
<proteinExistence type="predicted"/>
<dbReference type="SUPFAM" id="SSF81901">
    <property type="entry name" value="HCP-like"/>
    <property type="match status" value="1"/>
</dbReference>
<comment type="caution">
    <text evidence="2">The sequence shown here is derived from an EMBL/GenBank/DDBJ whole genome shotgun (WGS) entry which is preliminary data.</text>
</comment>
<evidence type="ECO:0000313" key="2">
    <source>
        <dbReference type="EMBL" id="KAA5803645.1"/>
    </source>
</evidence>
<dbReference type="PANTHER" id="PTHR11102:SF160">
    <property type="entry name" value="ERAD-ASSOCIATED E3 UBIQUITIN-PROTEIN LIGASE COMPONENT HRD3"/>
    <property type="match status" value="1"/>
</dbReference>
<keyword evidence="1" id="KW-0732">Signal</keyword>
<accession>A0A5M6ZHS7</accession>
<dbReference type="Proteomes" id="UP000325122">
    <property type="component" value="Unassembled WGS sequence"/>
</dbReference>